<dbReference type="SMART" id="SM00822">
    <property type="entry name" value="PKS_KR"/>
    <property type="match status" value="1"/>
</dbReference>
<gene>
    <name evidence="4" type="ORF">AJ80_06146</name>
</gene>
<reference evidence="4 5" key="1">
    <citation type="submission" date="2017-10" db="EMBL/GenBank/DDBJ databases">
        <title>Comparative genomics in systemic dimorphic fungi from Ajellomycetaceae.</title>
        <authorList>
            <person name="Munoz J.F."/>
            <person name="Mcewen J.G."/>
            <person name="Clay O.K."/>
            <person name="Cuomo C.A."/>
        </authorList>
    </citation>
    <scope>NUCLEOTIDE SEQUENCE [LARGE SCALE GENOMIC DNA]</scope>
    <source>
        <strain evidence="4 5">UAMH7299</strain>
    </source>
</reference>
<protein>
    <recommendedName>
        <fullName evidence="3">Ketoreductase domain-containing protein</fullName>
    </recommendedName>
</protein>
<comment type="caution">
    <text evidence="4">The sequence shown here is derived from an EMBL/GenBank/DDBJ whole genome shotgun (WGS) entry which is preliminary data.</text>
</comment>
<name>A0A2B7XZH7_POLH7</name>
<accession>A0A2B7XZH7</accession>
<dbReference type="Pfam" id="PF01073">
    <property type="entry name" value="3Beta_HSD"/>
    <property type="match status" value="1"/>
</dbReference>
<evidence type="ECO:0000313" key="5">
    <source>
        <dbReference type="Proteomes" id="UP000224634"/>
    </source>
</evidence>
<proteinExistence type="inferred from homology"/>
<dbReference type="EMBL" id="PDNA01000099">
    <property type="protein sequence ID" value="PGH13877.1"/>
    <property type="molecule type" value="Genomic_DNA"/>
</dbReference>
<dbReference type="PANTHER" id="PTHR43245">
    <property type="entry name" value="BIFUNCTIONAL POLYMYXIN RESISTANCE PROTEIN ARNA"/>
    <property type="match status" value="1"/>
</dbReference>
<dbReference type="SUPFAM" id="SSF51735">
    <property type="entry name" value="NAD(P)-binding Rossmann-fold domains"/>
    <property type="match status" value="1"/>
</dbReference>
<evidence type="ECO:0000313" key="4">
    <source>
        <dbReference type="EMBL" id="PGH13877.1"/>
    </source>
</evidence>
<dbReference type="AlphaFoldDB" id="A0A2B7XZH7"/>
<evidence type="ECO:0000259" key="3">
    <source>
        <dbReference type="SMART" id="SM00822"/>
    </source>
</evidence>
<evidence type="ECO:0000256" key="2">
    <source>
        <dbReference type="ARBA" id="ARBA00023002"/>
    </source>
</evidence>
<dbReference type="STRING" id="1447883.A0A2B7XZH7"/>
<dbReference type="OrthoDB" id="10058185at2759"/>
<dbReference type="InterPro" id="IPR057326">
    <property type="entry name" value="KR_dom"/>
</dbReference>
<dbReference type="Gene3D" id="3.40.50.720">
    <property type="entry name" value="NAD(P)-binding Rossmann-like Domain"/>
    <property type="match status" value="1"/>
</dbReference>
<evidence type="ECO:0000256" key="1">
    <source>
        <dbReference type="ARBA" id="ARBA00009219"/>
    </source>
</evidence>
<dbReference type="GO" id="GO:0006694">
    <property type="term" value="P:steroid biosynthetic process"/>
    <property type="evidence" value="ECO:0007669"/>
    <property type="project" value="InterPro"/>
</dbReference>
<dbReference type="InterPro" id="IPR002225">
    <property type="entry name" value="3Beta_OHSteriod_DH/Estase"/>
</dbReference>
<keyword evidence="2" id="KW-0560">Oxidoreductase</keyword>
<comment type="similarity">
    <text evidence="1">Belongs to the 3-beta-HSD family.</text>
</comment>
<feature type="domain" description="Ketoreductase" evidence="3">
    <location>
        <begin position="4"/>
        <end position="147"/>
    </location>
</feature>
<dbReference type="InterPro" id="IPR050177">
    <property type="entry name" value="Lipid_A_modif_metabolic_enz"/>
</dbReference>
<dbReference type="GO" id="GO:0016616">
    <property type="term" value="F:oxidoreductase activity, acting on the CH-OH group of donors, NAD or NADP as acceptor"/>
    <property type="evidence" value="ECO:0007669"/>
    <property type="project" value="InterPro"/>
</dbReference>
<dbReference type="InterPro" id="IPR036291">
    <property type="entry name" value="NAD(P)-bd_dom_sf"/>
</dbReference>
<keyword evidence="5" id="KW-1185">Reference proteome</keyword>
<dbReference type="PANTHER" id="PTHR43245:SF51">
    <property type="entry name" value="SHORT CHAIN DEHYDROGENASE_REDUCTASE FAMILY 42E, MEMBER 2"/>
    <property type="match status" value="1"/>
</dbReference>
<organism evidence="4 5">
    <name type="scientific">Polytolypa hystricis (strain UAMH7299)</name>
    <dbReference type="NCBI Taxonomy" id="1447883"/>
    <lineage>
        <taxon>Eukaryota</taxon>
        <taxon>Fungi</taxon>
        <taxon>Dikarya</taxon>
        <taxon>Ascomycota</taxon>
        <taxon>Pezizomycotina</taxon>
        <taxon>Eurotiomycetes</taxon>
        <taxon>Eurotiomycetidae</taxon>
        <taxon>Onygenales</taxon>
        <taxon>Onygenales incertae sedis</taxon>
        <taxon>Polytolypa</taxon>
    </lineage>
</organism>
<sequence length="352" mass="37979">MALQSALITGGTGFLGSAIARALHEKHPDCKITVLDTKDPAAIRPLPDGVSFINADITSYEDVRSAIEPVKPQVIFHVAAMLGSVSERYGRKERDVMFKVNVTGTKNLLEAAKSMGVEAFVHTSSIAAVMDDMTTEYANVDERWPTTHSSLIYGESKAAAEDLVLNPSNNPLATCALRPSLMCGPGDEMLLPTLHACIAKGETPYVLGDGYKLWDFSYVTNVADAHVLAAENLISSQTAAGEAFFIQNNEPVTSRDFLLAVSAHFGHYPPFEIKIPLSLAWFAGLASEVSCWITGSTATFSRGVIRESCMAKYASGEKAKRILGFEPRVGIIDGVRLSCEDYARRIGVELAS</sequence>
<dbReference type="Proteomes" id="UP000224634">
    <property type="component" value="Unassembled WGS sequence"/>
</dbReference>